<evidence type="ECO:0000256" key="1">
    <source>
        <dbReference type="SAM" id="MobiDB-lite"/>
    </source>
</evidence>
<comment type="caution">
    <text evidence="2">The sequence shown here is derived from an EMBL/GenBank/DDBJ whole genome shotgun (WGS) entry which is preliminary data.</text>
</comment>
<feature type="region of interest" description="Disordered" evidence="1">
    <location>
        <begin position="1"/>
        <end position="36"/>
    </location>
</feature>
<gene>
    <name evidence="2" type="primary">ASPM_0</name>
    <name evidence="2" type="ORF">E2C01_006516</name>
</gene>
<protein>
    <submittedName>
        <fullName evidence="2">Abnormal spindle-like microcephaly-associated</fullName>
    </submittedName>
</protein>
<organism evidence="2 3">
    <name type="scientific">Portunus trituberculatus</name>
    <name type="common">Swimming crab</name>
    <name type="synonym">Neptunus trituberculatus</name>
    <dbReference type="NCBI Taxonomy" id="210409"/>
    <lineage>
        <taxon>Eukaryota</taxon>
        <taxon>Metazoa</taxon>
        <taxon>Ecdysozoa</taxon>
        <taxon>Arthropoda</taxon>
        <taxon>Crustacea</taxon>
        <taxon>Multicrustacea</taxon>
        <taxon>Malacostraca</taxon>
        <taxon>Eumalacostraca</taxon>
        <taxon>Eucarida</taxon>
        <taxon>Decapoda</taxon>
        <taxon>Pleocyemata</taxon>
        <taxon>Brachyura</taxon>
        <taxon>Eubrachyura</taxon>
        <taxon>Portunoidea</taxon>
        <taxon>Portunidae</taxon>
        <taxon>Portuninae</taxon>
        <taxon>Portunus</taxon>
    </lineage>
</organism>
<reference evidence="2 3" key="1">
    <citation type="submission" date="2019-05" db="EMBL/GenBank/DDBJ databases">
        <title>Another draft genome of Portunus trituberculatus and its Hox gene families provides insights of decapod evolution.</title>
        <authorList>
            <person name="Jeong J.-H."/>
            <person name="Song I."/>
            <person name="Kim S."/>
            <person name="Choi T."/>
            <person name="Kim D."/>
            <person name="Ryu S."/>
            <person name="Kim W."/>
        </authorList>
    </citation>
    <scope>NUCLEOTIDE SEQUENCE [LARGE SCALE GENOMIC DNA]</scope>
    <source>
        <tissue evidence="2">Muscle</tissue>
    </source>
</reference>
<proteinExistence type="predicted"/>
<evidence type="ECO:0000313" key="3">
    <source>
        <dbReference type="Proteomes" id="UP000324222"/>
    </source>
</evidence>
<dbReference type="Proteomes" id="UP000324222">
    <property type="component" value="Unassembled WGS sequence"/>
</dbReference>
<name>A0A5B7CVF2_PORTR</name>
<sequence length="118" mass="12950">MSKSASTSSITTSSSSSSISNTTSTKPKAVRKSCASAPRIVPRHAPPLRLTLIKAAKTNIVHHPNPFAAKNMYYDDRWVEKQIAGFTKWLNFILTPPEDEDVAASVKKGQCYLPTLFL</sequence>
<dbReference type="AlphaFoldDB" id="A0A5B7CVF2"/>
<evidence type="ECO:0000313" key="2">
    <source>
        <dbReference type="EMBL" id="MPC13772.1"/>
    </source>
</evidence>
<keyword evidence="3" id="KW-1185">Reference proteome</keyword>
<dbReference type="EMBL" id="VSRR010000305">
    <property type="protein sequence ID" value="MPC13772.1"/>
    <property type="molecule type" value="Genomic_DNA"/>
</dbReference>
<feature type="compositionally biased region" description="Low complexity" evidence="1">
    <location>
        <begin position="1"/>
        <end position="26"/>
    </location>
</feature>
<dbReference type="OrthoDB" id="2148418at2759"/>
<accession>A0A5B7CVF2</accession>